<feature type="transmembrane region" description="Helical" evidence="2">
    <location>
        <begin position="71"/>
        <end position="89"/>
    </location>
</feature>
<keyword evidence="2" id="KW-1133">Transmembrane helix</keyword>
<keyword evidence="4" id="KW-1185">Reference proteome</keyword>
<dbReference type="Pfam" id="PF11911">
    <property type="entry name" value="DUF3429"/>
    <property type="match status" value="1"/>
</dbReference>
<gene>
    <name evidence="3" type="ORF">ACFQ14_12425</name>
</gene>
<dbReference type="InterPro" id="IPR021836">
    <property type="entry name" value="DUF3429"/>
</dbReference>
<reference evidence="4" key="1">
    <citation type="journal article" date="2019" name="Int. J. Syst. Evol. Microbiol.">
        <title>The Global Catalogue of Microorganisms (GCM) 10K type strain sequencing project: providing services to taxonomists for standard genome sequencing and annotation.</title>
        <authorList>
            <consortium name="The Broad Institute Genomics Platform"/>
            <consortium name="The Broad Institute Genome Sequencing Center for Infectious Disease"/>
            <person name="Wu L."/>
            <person name="Ma J."/>
        </authorList>
    </citation>
    <scope>NUCLEOTIDE SEQUENCE [LARGE SCALE GENOMIC DNA]</scope>
    <source>
        <strain evidence="4">CCUG 60023</strain>
    </source>
</reference>
<evidence type="ECO:0000313" key="4">
    <source>
        <dbReference type="Proteomes" id="UP001597101"/>
    </source>
</evidence>
<comment type="caution">
    <text evidence="3">The sequence shown here is derived from an EMBL/GenBank/DDBJ whole genome shotgun (WGS) entry which is preliminary data.</text>
</comment>
<dbReference type="EMBL" id="JBHTJV010000010">
    <property type="protein sequence ID" value="MFD0917217.1"/>
    <property type="molecule type" value="Genomic_DNA"/>
</dbReference>
<feature type="transmembrane region" description="Helical" evidence="2">
    <location>
        <begin position="101"/>
        <end position="117"/>
    </location>
</feature>
<name>A0ABW3FM51_9HYPH</name>
<keyword evidence="2" id="KW-0812">Transmembrane</keyword>
<proteinExistence type="predicted"/>
<dbReference type="RefSeq" id="WP_377213076.1">
    <property type="nucleotide sequence ID" value="NZ_JBHTJV010000010.1"/>
</dbReference>
<evidence type="ECO:0000313" key="3">
    <source>
        <dbReference type="EMBL" id="MFD0917217.1"/>
    </source>
</evidence>
<keyword evidence="2" id="KW-0472">Membrane</keyword>
<organism evidence="3 4">
    <name type="scientific">Pseudahrensia aquimaris</name>
    <dbReference type="NCBI Taxonomy" id="744461"/>
    <lineage>
        <taxon>Bacteria</taxon>
        <taxon>Pseudomonadati</taxon>
        <taxon>Pseudomonadota</taxon>
        <taxon>Alphaproteobacteria</taxon>
        <taxon>Hyphomicrobiales</taxon>
        <taxon>Ahrensiaceae</taxon>
        <taxon>Pseudahrensia</taxon>
    </lineage>
</organism>
<dbReference type="PANTHER" id="PTHR15887:SF1">
    <property type="entry name" value="TRANSMEMBRANE PROTEIN 69"/>
    <property type="match status" value="1"/>
</dbReference>
<sequence length="175" mass="18867">MSQTDPLEPAKTSLSAPSLEKQHKRLTDAALTRRTAWLLSLAGAIPFLALSFAVFGLEKIHPLHGLAQDALKTYGAVILSFLGGIRWGLAMRSQDPETGRNVFVLAVIPSLVGWFAIFLPVPYVYGILALGFAAQGAWDSFAAQNGVFGLWFAKLRMTITAIVVACMVIAFFGTV</sequence>
<accession>A0ABW3FM51</accession>
<dbReference type="Proteomes" id="UP001597101">
    <property type="component" value="Unassembled WGS sequence"/>
</dbReference>
<dbReference type="PANTHER" id="PTHR15887">
    <property type="entry name" value="TRANSMEMBRANE PROTEIN 69"/>
    <property type="match status" value="1"/>
</dbReference>
<feature type="transmembrane region" description="Helical" evidence="2">
    <location>
        <begin position="155"/>
        <end position="173"/>
    </location>
</feature>
<evidence type="ECO:0000256" key="2">
    <source>
        <dbReference type="SAM" id="Phobius"/>
    </source>
</evidence>
<protein>
    <submittedName>
        <fullName evidence="3">DUF3429 domain-containing protein</fullName>
    </submittedName>
</protein>
<evidence type="ECO:0000256" key="1">
    <source>
        <dbReference type="SAM" id="MobiDB-lite"/>
    </source>
</evidence>
<feature type="region of interest" description="Disordered" evidence="1">
    <location>
        <begin position="1"/>
        <end position="21"/>
    </location>
</feature>
<feature type="transmembrane region" description="Helical" evidence="2">
    <location>
        <begin position="35"/>
        <end position="56"/>
    </location>
</feature>